<protein>
    <recommendedName>
        <fullName evidence="2">Bleomycin resistance protein</fullName>
    </recommendedName>
</protein>
<comment type="similarity">
    <text evidence="1">Belongs to the bleomycin resistance protein family.</text>
</comment>
<evidence type="ECO:0000256" key="3">
    <source>
        <dbReference type="ARBA" id="ARBA00023251"/>
    </source>
</evidence>
<accession>A0A368K378</accession>
<evidence type="ECO:0000313" key="6">
    <source>
        <dbReference type="Proteomes" id="UP000253420"/>
    </source>
</evidence>
<reference evidence="5 6" key="1">
    <citation type="submission" date="2018-07" db="EMBL/GenBank/DDBJ databases">
        <title>The draft genome of Phyllobacterium salinisoli.</title>
        <authorList>
            <person name="Liu L."/>
            <person name="Li L."/>
            <person name="Zhang X."/>
            <person name="Liang L."/>
        </authorList>
    </citation>
    <scope>NUCLEOTIDE SEQUENCE [LARGE SCALE GENOMIC DNA]</scope>
    <source>
        <strain evidence="5 6">LLAN61</strain>
    </source>
</reference>
<dbReference type="InterPro" id="IPR000335">
    <property type="entry name" value="Bleomycin-R"/>
</dbReference>
<dbReference type="EMBL" id="QOZG01000006">
    <property type="protein sequence ID" value="RCS23075.1"/>
    <property type="molecule type" value="Genomic_DNA"/>
</dbReference>
<dbReference type="Gene3D" id="3.10.180.10">
    <property type="entry name" value="2,3-Dihydroxybiphenyl 1,2-Dioxygenase, domain 1"/>
    <property type="match status" value="1"/>
</dbReference>
<evidence type="ECO:0000256" key="2">
    <source>
        <dbReference type="ARBA" id="ARBA00021572"/>
    </source>
</evidence>
<comment type="caution">
    <text evidence="5">The sequence shown here is derived from an EMBL/GenBank/DDBJ whole genome shotgun (WGS) entry which is preliminary data.</text>
</comment>
<dbReference type="AlphaFoldDB" id="A0A368K378"/>
<dbReference type="OrthoDB" id="9803104at2"/>
<dbReference type="CDD" id="cd08349">
    <property type="entry name" value="BLMA_like"/>
    <property type="match status" value="1"/>
</dbReference>
<dbReference type="Pfam" id="PF19581">
    <property type="entry name" value="Glyoxalase_7"/>
    <property type="match status" value="1"/>
</dbReference>
<name>A0A368K378_9HYPH</name>
<proteinExistence type="inferred from homology"/>
<evidence type="ECO:0000313" key="5">
    <source>
        <dbReference type="EMBL" id="RCS23075.1"/>
    </source>
</evidence>
<gene>
    <name evidence="5" type="ORF">DUT91_15670</name>
</gene>
<evidence type="ECO:0000256" key="1">
    <source>
        <dbReference type="ARBA" id="ARBA00011051"/>
    </source>
</evidence>
<dbReference type="InterPro" id="IPR037523">
    <property type="entry name" value="VOC_core"/>
</dbReference>
<dbReference type="InterPro" id="IPR029068">
    <property type="entry name" value="Glyas_Bleomycin-R_OHBP_Dase"/>
</dbReference>
<dbReference type="Proteomes" id="UP000253420">
    <property type="component" value="Unassembled WGS sequence"/>
</dbReference>
<evidence type="ECO:0000259" key="4">
    <source>
        <dbReference type="PROSITE" id="PS51819"/>
    </source>
</evidence>
<keyword evidence="3" id="KW-0046">Antibiotic resistance</keyword>
<sequence length="182" mass="20860">MRDYRDSKAMAKAMREALAERDITITHSEALEIVARQFGLINWNIMSAKIDKDEAARSAQGIALEQAVPIVRIFDVAKASEFYLGFLGFAVDWEHRYGDNFPLYMQISRSGLRLHLSEHAGDATPGGNMCVYMTGIRDLHKELQAQDYRYMKPGLQDDGDRVELQVIDPFNNRIRFMEIKSR</sequence>
<dbReference type="RefSeq" id="WP_114441617.1">
    <property type="nucleotide sequence ID" value="NZ_QOZG01000006.1"/>
</dbReference>
<dbReference type="PROSITE" id="PS51819">
    <property type="entry name" value="VOC"/>
    <property type="match status" value="1"/>
</dbReference>
<keyword evidence="6" id="KW-1185">Reference proteome</keyword>
<dbReference type="SUPFAM" id="SSF54593">
    <property type="entry name" value="Glyoxalase/Bleomycin resistance protein/Dihydroxybiphenyl dioxygenase"/>
    <property type="match status" value="1"/>
</dbReference>
<organism evidence="5 6">
    <name type="scientific">Phyllobacterium salinisoli</name>
    <dbReference type="NCBI Taxonomy" id="1899321"/>
    <lineage>
        <taxon>Bacteria</taxon>
        <taxon>Pseudomonadati</taxon>
        <taxon>Pseudomonadota</taxon>
        <taxon>Alphaproteobacteria</taxon>
        <taxon>Hyphomicrobiales</taxon>
        <taxon>Phyllobacteriaceae</taxon>
        <taxon>Phyllobacterium</taxon>
    </lineage>
</organism>
<feature type="domain" description="VOC" evidence="4">
    <location>
        <begin position="63"/>
        <end position="179"/>
    </location>
</feature>
<dbReference type="GO" id="GO:0046677">
    <property type="term" value="P:response to antibiotic"/>
    <property type="evidence" value="ECO:0007669"/>
    <property type="project" value="UniProtKB-KW"/>
</dbReference>